<dbReference type="EMBL" id="BPLR01012326">
    <property type="protein sequence ID" value="GIY53155.1"/>
    <property type="molecule type" value="Genomic_DNA"/>
</dbReference>
<dbReference type="Proteomes" id="UP001054945">
    <property type="component" value="Unassembled WGS sequence"/>
</dbReference>
<protein>
    <submittedName>
        <fullName evidence="1">Uncharacterized protein</fullName>
    </submittedName>
</protein>
<evidence type="ECO:0000313" key="1">
    <source>
        <dbReference type="EMBL" id="GIY53155.1"/>
    </source>
</evidence>
<evidence type="ECO:0000313" key="2">
    <source>
        <dbReference type="Proteomes" id="UP001054945"/>
    </source>
</evidence>
<gene>
    <name evidence="1" type="ORF">CEXT_29801</name>
</gene>
<sequence length="113" mass="12785">MNRSSLTPQKDRPGWKQTGNMEQRVFLVNCRNPYVQESSFFILFYPESDESIFINATEGLTGVETDRDFGTESVPSLIAQTPQSPGMLPLRQVLFAQNPPPIDSNQDAVRFVF</sequence>
<dbReference type="AlphaFoldDB" id="A0AAV4U5X7"/>
<accession>A0AAV4U5X7</accession>
<organism evidence="1 2">
    <name type="scientific">Caerostris extrusa</name>
    <name type="common">Bark spider</name>
    <name type="synonym">Caerostris bankana</name>
    <dbReference type="NCBI Taxonomy" id="172846"/>
    <lineage>
        <taxon>Eukaryota</taxon>
        <taxon>Metazoa</taxon>
        <taxon>Ecdysozoa</taxon>
        <taxon>Arthropoda</taxon>
        <taxon>Chelicerata</taxon>
        <taxon>Arachnida</taxon>
        <taxon>Araneae</taxon>
        <taxon>Araneomorphae</taxon>
        <taxon>Entelegynae</taxon>
        <taxon>Araneoidea</taxon>
        <taxon>Araneidae</taxon>
        <taxon>Caerostris</taxon>
    </lineage>
</organism>
<comment type="caution">
    <text evidence="1">The sequence shown here is derived from an EMBL/GenBank/DDBJ whole genome shotgun (WGS) entry which is preliminary data.</text>
</comment>
<keyword evidence="2" id="KW-1185">Reference proteome</keyword>
<proteinExistence type="predicted"/>
<reference evidence="1 2" key="1">
    <citation type="submission" date="2021-06" db="EMBL/GenBank/DDBJ databases">
        <title>Caerostris extrusa draft genome.</title>
        <authorList>
            <person name="Kono N."/>
            <person name="Arakawa K."/>
        </authorList>
    </citation>
    <scope>NUCLEOTIDE SEQUENCE [LARGE SCALE GENOMIC DNA]</scope>
</reference>
<name>A0AAV4U5X7_CAEEX</name>